<feature type="compositionally biased region" description="Basic and acidic residues" evidence="1">
    <location>
        <begin position="560"/>
        <end position="576"/>
    </location>
</feature>
<evidence type="ECO:0000256" key="1">
    <source>
        <dbReference type="SAM" id="MobiDB-lite"/>
    </source>
</evidence>
<reference evidence="2" key="1">
    <citation type="journal article" date="2022" name="Int. J. Mol. Sci.">
        <title>Draft Genome of Tanacetum Coccineum: Genomic Comparison of Closely Related Tanacetum-Family Plants.</title>
        <authorList>
            <person name="Yamashiro T."/>
            <person name="Shiraishi A."/>
            <person name="Nakayama K."/>
            <person name="Satake H."/>
        </authorList>
    </citation>
    <scope>NUCLEOTIDE SEQUENCE</scope>
</reference>
<comment type="caution">
    <text evidence="2">The sequence shown here is derived from an EMBL/GenBank/DDBJ whole genome shotgun (WGS) entry which is preliminary data.</text>
</comment>
<dbReference type="EMBL" id="BQNB010020112">
    <property type="protein sequence ID" value="GJT92465.1"/>
    <property type="molecule type" value="Genomic_DNA"/>
</dbReference>
<proteinExistence type="predicted"/>
<keyword evidence="3" id="KW-1185">Reference proteome</keyword>
<feature type="compositionally biased region" description="Basic and acidic residues" evidence="1">
    <location>
        <begin position="173"/>
        <end position="193"/>
    </location>
</feature>
<organism evidence="2 3">
    <name type="scientific">Tanacetum coccineum</name>
    <dbReference type="NCBI Taxonomy" id="301880"/>
    <lineage>
        <taxon>Eukaryota</taxon>
        <taxon>Viridiplantae</taxon>
        <taxon>Streptophyta</taxon>
        <taxon>Embryophyta</taxon>
        <taxon>Tracheophyta</taxon>
        <taxon>Spermatophyta</taxon>
        <taxon>Magnoliopsida</taxon>
        <taxon>eudicotyledons</taxon>
        <taxon>Gunneridae</taxon>
        <taxon>Pentapetalae</taxon>
        <taxon>asterids</taxon>
        <taxon>campanulids</taxon>
        <taxon>Asterales</taxon>
        <taxon>Asteraceae</taxon>
        <taxon>Asteroideae</taxon>
        <taxon>Anthemideae</taxon>
        <taxon>Anthemidinae</taxon>
        <taxon>Tanacetum</taxon>
    </lineage>
</organism>
<evidence type="ECO:0000313" key="2">
    <source>
        <dbReference type="EMBL" id="GJT92465.1"/>
    </source>
</evidence>
<gene>
    <name evidence="2" type="ORF">Tco_1081310</name>
</gene>
<evidence type="ECO:0000313" key="3">
    <source>
        <dbReference type="Proteomes" id="UP001151760"/>
    </source>
</evidence>
<name>A0ABQ5HXM1_9ASTR</name>
<accession>A0ABQ5HXM1</accession>
<feature type="region of interest" description="Disordered" evidence="1">
    <location>
        <begin position="224"/>
        <end position="328"/>
    </location>
</feature>
<dbReference type="Proteomes" id="UP001151760">
    <property type="component" value="Unassembled WGS sequence"/>
</dbReference>
<feature type="compositionally biased region" description="Acidic residues" evidence="1">
    <location>
        <begin position="276"/>
        <end position="328"/>
    </location>
</feature>
<reference evidence="2" key="2">
    <citation type="submission" date="2022-01" db="EMBL/GenBank/DDBJ databases">
        <authorList>
            <person name="Yamashiro T."/>
            <person name="Shiraishi A."/>
            <person name="Satake H."/>
            <person name="Nakayama K."/>
        </authorList>
    </citation>
    <scope>NUCLEOTIDE SEQUENCE</scope>
</reference>
<protein>
    <submittedName>
        <fullName evidence="2">Uncharacterized protein</fullName>
    </submittedName>
</protein>
<feature type="region of interest" description="Disordered" evidence="1">
    <location>
        <begin position="558"/>
        <end position="594"/>
    </location>
</feature>
<sequence>MENGIVELYFVWTEYQLANIFTKPSPRERFNFLINKLGMRSIIPRGLKLKEETFQVVLDALALTPCYPAFLITADVPEICPRVHGHDFDALPSEEDTISFLRDISHTGVINSLNDVVIDQMHQPWRTFAAIINRSLSGKTKMKESKAYKTYFGYATGEVPLKVARKIKKASPSKKEKSLMWKQSQKERKKEKVDVAHGKGIELLSKVALFEKAQIKEVRKKSLGDFHMTHPSGSSTVAEKPPSVEKITPTVISEGTGDKPGVPDVTNDDSFKSESGSEEQESDSEQDEEPGDDDQEEEEFDQENESKDDEMKSDEEQGMNDTTDQFDDDADARLEEPTKTTTGIVQGEGNDTEMTEAQQGNENLETTQEQVVEDAHVTISTVPKKREVPVTSSSRSSNLASKFLTLEKEVADLKKDHLYTQVTSLVDSHLDTRLGETRQEFMNFLSESLTARIKEQVKDQMPQILPQEVSNFAPPVIEKLIKESHDEVTLAKVSSQPQSTYKAASTLTEFELKKILLNKIEKSESYLTAPEHQDCYDGLKKSYALDKDFFYSYDAGNLGDNKDEPRDETASRRDWFNKPTPPQEPIDPDWNVGKTTKEGPTQTWLMNLAASNPTNKSLKVFDELMSTPIDFSSFVLNVHKIKNLTQEILLGPTFRLLKGTRSNYAELKYDFEECYKALSEKLD</sequence>
<feature type="region of interest" description="Disordered" evidence="1">
    <location>
        <begin position="170"/>
        <end position="193"/>
    </location>
</feature>